<name>A0A939HL15_9MICC</name>
<dbReference type="EC" id="4.4.1.13" evidence="2"/>
<keyword evidence="7" id="KW-0808">Transferase</keyword>
<dbReference type="SUPFAM" id="SSF53383">
    <property type="entry name" value="PLP-dependent transferases"/>
    <property type="match status" value="1"/>
</dbReference>
<organism evidence="7 8">
    <name type="scientific">Arthrobacter cavernae</name>
    <dbReference type="NCBI Taxonomy" id="2817681"/>
    <lineage>
        <taxon>Bacteria</taxon>
        <taxon>Bacillati</taxon>
        <taxon>Actinomycetota</taxon>
        <taxon>Actinomycetes</taxon>
        <taxon>Micrococcales</taxon>
        <taxon>Micrococcaceae</taxon>
        <taxon>Arthrobacter</taxon>
    </lineage>
</organism>
<dbReference type="InterPro" id="IPR015422">
    <property type="entry name" value="PyrdxlP-dep_Trfase_small"/>
</dbReference>
<dbReference type="GO" id="GO:0047804">
    <property type="term" value="F:cysteine-S-conjugate beta-lyase activity"/>
    <property type="evidence" value="ECO:0007669"/>
    <property type="project" value="UniProtKB-EC"/>
</dbReference>
<gene>
    <name evidence="7" type="ORF">J1902_15305</name>
</gene>
<sequence length="388" mass="42477">MGSFDFDSLTEVELRARKTVKWNWYKPDVLPLWVAEMDFPTAPAVMDAIREAVQTENFGYPAFGDPELGQVTAEWCASRYGWSVNPGFIHDVPDVLDGLRLGIEEFTVPGSPVILPTPAYPPFYDVIRLSGRQAIEIPLVEVDGVSTLDFQRIDEAFSAGAGSIILCNPHNPAGRAFTQQELTTLSTIVERHGKRVLADEIHAPLVFGRKHIPYASVSAAAAQHTITLTAASKAWNLAGLKCAQIILTNEEDEKTWSELSLVQTMGASTIGIAASIAAYRHGGPWLDEAMAYLEGNRALLKERLERDLPGARLIFPEATYMAWIDFSGLHLPQAPYNHFLDAAHVALKEGAEFGPGYEGFARINFATTRKILVQALDAMVQAVPATTA</sequence>
<dbReference type="PANTHER" id="PTHR43525">
    <property type="entry name" value="PROTEIN MALY"/>
    <property type="match status" value="1"/>
</dbReference>
<feature type="domain" description="Aminotransferase class I/classII large" evidence="6">
    <location>
        <begin position="28"/>
        <end position="376"/>
    </location>
</feature>
<evidence type="ECO:0000259" key="6">
    <source>
        <dbReference type="Pfam" id="PF00155"/>
    </source>
</evidence>
<evidence type="ECO:0000256" key="2">
    <source>
        <dbReference type="ARBA" id="ARBA00012224"/>
    </source>
</evidence>
<evidence type="ECO:0000313" key="8">
    <source>
        <dbReference type="Proteomes" id="UP000664164"/>
    </source>
</evidence>
<dbReference type="InterPro" id="IPR004839">
    <property type="entry name" value="Aminotransferase_I/II_large"/>
</dbReference>
<comment type="similarity">
    <text evidence="5">Belongs to the class-II pyridoxal-phosphate-dependent aminotransferase family. MalY/PatB cystathionine beta-lyase subfamily.</text>
</comment>
<evidence type="ECO:0000256" key="5">
    <source>
        <dbReference type="ARBA" id="ARBA00037974"/>
    </source>
</evidence>
<evidence type="ECO:0000313" key="7">
    <source>
        <dbReference type="EMBL" id="MBO1269315.1"/>
    </source>
</evidence>
<dbReference type="PANTHER" id="PTHR43525:SF2">
    <property type="entry name" value="CYSTATHIONINE BETA-LYASE-RELATED"/>
    <property type="match status" value="1"/>
</dbReference>
<evidence type="ECO:0000256" key="4">
    <source>
        <dbReference type="ARBA" id="ARBA00023239"/>
    </source>
</evidence>
<keyword evidence="8" id="KW-1185">Reference proteome</keyword>
<dbReference type="CDD" id="cd00609">
    <property type="entry name" value="AAT_like"/>
    <property type="match status" value="1"/>
</dbReference>
<dbReference type="GO" id="GO:0030170">
    <property type="term" value="F:pyridoxal phosphate binding"/>
    <property type="evidence" value="ECO:0007669"/>
    <property type="project" value="InterPro"/>
</dbReference>
<evidence type="ECO:0000256" key="1">
    <source>
        <dbReference type="ARBA" id="ARBA00001933"/>
    </source>
</evidence>
<keyword evidence="7" id="KW-0032">Aminotransferase</keyword>
<comment type="cofactor">
    <cofactor evidence="1">
        <name>pyridoxal 5'-phosphate</name>
        <dbReference type="ChEBI" id="CHEBI:597326"/>
    </cofactor>
</comment>
<accession>A0A939HL15</accession>
<dbReference type="AlphaFoldDB" id="A0A939HL15"/>
<dbReference type="GO" id="GO:0008483">
    <property type="term" value="F:transaminase activity"/>
    <property type="evidence" value="ECO:0007669"/>
    <property type="project" value="UniProtKB-KW"/>
</dbReference>
<dbReference type="InterPro" id="IPR015421">
    <property type="entry name" value="PyrdxlP-dep_Trfase_major"/>
</dbReference>
<evidence type="ECO:0000256" key="3">
    <source>
        <dbReference type="ARBA" id="ARBA00022898"/>
    </source>
</evidence>
<keyword evidence="3" id="KW-0663">Pyridoxal phosphate</keyword>
<dbReference type="Pfam" id="PF00155">
    <property type="entry name" value="Aminotran_1_2"/>
    <property type="match status" value="1"/>
</dbReference>
<dbReference type="InterPro" id="IPR051798">
    <property type="entry name" value="Class-II_PLP-Dep_Aminotrans"/>
</dbReference>
<comment type="caution">
    <text evidence="7">The sequence shown here is derived from an EMBL/GenBank/DDBJ whole genome shotgun (WGS) entry which is preliminary data.</text>
</comment>
<dbReference type="EMBL" id="JAFNLL010000040">
    <property type="protein sequence ID" value="MBO1269315.1"/>
    <property type="molecule type" value="Genomic_DNA"/>
</dbReference>
<dbReference type="Gene3D" id="3.90.1150.10">
    <property type="entry name" value="Aspartate Aminotransferase, domain 1"/>
    <property type="match status" value="1"/>
</dbReference>
<proteinExistence type="inferred from homology"/>
<reference evidence="7" key="1">
    <citation type="submission" date="2021-03" db="EMBL/GenBank/DDBJ databases">
        <title>A new species, PO-11, isolated from a karst cave deposit.</title>
        <authorList>
            <person name="Zhaoxiaoyong W."/>
        </authorList>
    </citation>
    <scope>NUCLEOTIDE SEQUENCE</scope>
    <source>
        <strain evidence="7">PO-11</strain>
    </source>
</reference>
<dbReference type="Proteomes" id="UP000664164">
    <property type="component" value="Unassembled WGS sequence"/>
</dbReference>
<protein>
    <recommendedName>
        <fullName evidence="2">cysteine-S-conjugate beta-lyase</fullName>
        <ecNumber evidence="2">4.4.1.13</ecNumber>
    </recommendedName>
</protein>
<dbReference type="InterPro" id="IPR015424">
    <property type="entry name" value="PyrdxlP-dep_Trfase"/>
</dbReference>
<dbReference type="Gene3D" id="3.40.640.10">
    <property type="entry name" value="Type I PLP-dependent aspartate aminotransferase-like (Major domain)"/>
    <property type="match status" value="1"/>
</dbReference>
<dbReference type="RefSeq" id="WP_207617168.1">
    <property type="nucleotide sequence ID" value="NZ_JAFNLL010000040.1"/>
</dbReference>
<keyword evidence="4" id="KW-0456">Lyase</keyword>